<dbReference type="InterPro" id="IPR013083">
    <property type="entry name" value="Znf_RING/FYVE/PHD"/>
</dbReference>
<keyword evidence="8" id="KW-1185">Reference proteome</keyword>
<dbReference type="GO" id="GO:0008270">
    <property type="term" value="F:zinc ion binding"/>
    <property type="evidence" value="ECO:0007669"/>
    <property type="project" value="UniProtKB-KW"/>
</dbReference>
<feature type="domain" description="RING-type" evidence="6">
    <location>
        <begin position="78"/>
        <end position="118"/>
    </location>
</feature>
<organism evidence="7 8">
    <name type="scientific">Henosepilachna vigintioctopunctata</name>
    <dbReference type="NCBI Taxonomy" id="420089"/>
    <lineage>
        <taxon>Eukaryota</taxon>
        <taxon>Metazoa</taxon>
        <taxon>Ecdysozoa</taxon>
        <taxon>Arthropoda</taxon>
        <taxon>Hexapoda</taxon>
        <taxon>Insecta</taxon>
        <taxon>Pterygota</taxon>
        <taxon>Neoptera</taxon>
        <taxon>Endopterygota</taxon>
        <taxon>Coleoptera</taxon>
        <taxon>Polyphaga</taxon>
        <taxon>Cucujiformia</taxon>
        <taxon>Coccinelloidea</taxon>
        <taxon>Coccinellidae</taxon>
        <taxon>Epilachninae</taxon>
        <taxon>Epilachnini</taxon>
        <taxon>Henosepilachna</taxon>
    </lineage>
</organism>
<evidence type="ECO:0000313" key="7">
    <source>
        <dbReference type="EMBL" id="KAK9875069.1"/>
    </source>
</evidence>
<proteinExistence type="predicted"/>
<dbReference type="EMBL" id="JARQZJ010000032">
    <property type="protein sequence ID" value="KAK9875069.1"/>
    <property type="molecule type" value="Genomic_DNA"/>
</dbReference>
<reference evidence="7 8" key="1">
    <citation type="submission" date="2023-03" db="EMBL/GenBank/DDBJ databases">
        <title>Genome insight into feeding habits of ladybird beetles.</title>
        <authorList>
            <person name="Li H.-S."/>
            <person name="Huang Y.-H."/>
            <person name="Pang H."/>
        </authorList>
    </citation>
    <scope>NUCLEOTIDE SEQUENCE [LARGE SCALE GENOMIC DNA]</scope>
    <source>
        <strain evidence="7">SYSU_2023b</strain>
        <tissue evidence="7">Whole body</tissue>
    </source>
</reference>
<evidence type="ECO:0000256" key="3">
    <source>
        <dbReference type="PROSITE-ProRule" id="PRU00175"/>
    </source>
</evidence>
<evidence type="ECO:0000256" key="5">
    <source>
        <dbReference type="SAM" id="Phobius"/>
    </source>
</evidence>
<evidence type="ECO:0000256" key="1">
    <source>
        <dbReference type="ARBA" id="ARBA00022771"/>
    </source>
</evidence>
<dbReference type="Proteomes" id="UP001431783">
    <property type="component" value="Unassembled WGS sequence"/>
</dbReference>
<comment type="caution">
    <text evidence="7">The sequence shown here is derived from an EMBL/GenBank/DDBJ whole genome shotgun (WGS) entry which is preliminary data.</text>
</comment>
<dbReference type="Gene3D" id="3.30.40.10">
    <property type="entry name" value="Zinc/RING finger domain, C3HC4 (zinc finger)"/>
    <property type="match status" value="1"/>
</dbReference>
<dbReference type="GO" id="GO:0016567">
    <property type="term" value="P:protein ubiquitination"/>
    <property type="evidence" value="ECO:0007669"/>
    <property type="project" value="TreeGrafter"/>
</dbReference>
<dbReference type="PROSITE" id="PS50089">
    <property type="entry name" value="ZF_RING_2"/>
    <property type="match status" value="1"/>
</dbReference>
<dbReference type="InterPro" id="IPR001841">
    <property type="entry name" value="Znf_RING"/>
</dbReference>
<dbReference type="SMART" id="SM01197">
    <property type="entry name" value="FANCL_C"/>
    <property type="match status" value="1"/>
</dbReference>
<evidence type="ECO:0000256" key="4">
    <source>
        <dbReference type="SAM" id="MobiDB-lite"/>
    </source>
</evidence>
<feature type="region of interest" description="Disordered" evidence="4">
    <location>
        <begin position="46"/>
        <end position="75"/>
    </location>
</feature>
<protein>
    <recommendedName>
        <fullName evidence="6">RING-type domain-containing protein</fullName>
    </recommendedName>
</protein>
<dbReference type="SUPFAM" id="SSF57850">
    <property type="entry name" value="RING/U-box"/>
    <property type="match status" value="1"/>
</dbReference>
<keyword evidence="1 3" id="KW-0479">Metal-binding</keyword>
<dbReference type="PANTHER" id="PTHR45676">
    <property type="entry name" value="RING-H2 FINGER PROTEIN ATL51-RELATED"/>
    <property type="match status" value="1"/>
</dbReference>
<evidence type="ECO:0000313" key="8">
    <source>
        <dbReference type="Proteomes" id="UP001431783"/>
    </source>
</evidence>
<evidence type="ECO:0000259" key="6">
    <source>
        <dbReference type="PROSITE" id="PS50089"/>
    </source>
</evidence>
<keyword evidence="5" id="KW-0472">Membrane</keyword>
<keyword evidence="5" id="KW-0812">Transmembrane</keyword>
<evidence type="ECO:0000256" key="2">
    <source>
        <dbReference type="ARBA" id="ARBA00022833"/>
    </source>
</evidence>
<keyword evidence="1 3" id="KW-0863">Zinc-finger</keyword>
<name>A0AAW1U6S6_9CUCU</name>
<keyword evidence="2" id="KW-0862">Zinc</keyword>
<keyword evidence="5" id="KW-1133">Transmembrane helix</keyword>
<dbReference type="AlphaFoldDB" id="A0AAW1U6S6"/>
<sequence length="125" mass="14817">MDVRTIAVVAVAIGTAAYAIYEFFNQSRNREQQYQYRYHRRNSPNETYYYNRRDSPTETSTPFNRQRKKKAERKEDNCSICFESLLEGVIIATVCEHQFHYKCLSGWLQENENCPICRKTIVLDS</sequence>
<accession>A0AAW1U6S6</accession>
<feature type="transmembrane region" description="Helical" evidence="5">
    <location>
        <begin position="6"/>
        <end position="24"/>
    </location>
</feature>
<dbReference type="SMART" id="SM00184">
    <property type="entry name" value="RING"/>
    <property type="match status" value="1"/>
</dbReference>
<gene>
    <name evidence="7" type="ORF">WA026_005868</name>
</gene>
<dbReference type="Pfam" id="PF13639">
    <property type="entry name" value="zf-RING_2"/>
    <property type="match status" value="1"/>
</dbReference>
<dbReference type="PANTHER" id="PTHR45676:SF178">
    <property type="entry name" value="RING-TYPE E3 UBIQUITIN TRANSFERASE"/>
    <property type="match status" value="1"/>
</dbReference>